<keyword evidence="6" id="KW-0560">Oxidoreductase</keyword>
<keyword evidence="8" id="KW-0456">Lyase</keyword>
<keyword evidence="16" id="KW-1185">Reference proteome</keyword>
<dbReference type="InterPro" id="IPR014777">
    <property type="entry name" value="4pyrrole_Mease_sub1"/>
</dbReference>
<accession>A0A941IK19</accession>
<dbReference type="InterPro" id="IPR006366">
    <property type="entry name" value="CobA/CysG_C"/>
</dbReference>
<dbReference type="GO" id="GO:0004851">
    <property type="term" value="F:uroporphyrin-III C-methyltransferase activity"/>
    <property type="evidence" value="ECO:0007669"/>
    <property type="project" value="UniProtKB-EC"/>
</dbReference>
<evidence type="ECO:0000256" key="4">
    <source>
        <dbReference type="ARBA" id="ARBA00022679"/>
    </source>
</evidence>
<dbReference type="SUPFAM" id="SSF51735">
    <property type="entry name" value="NAD(P)-binding Rossmann-fold domains"/>
    <property type="match status" value="1"/>
</dbReference>
<dbReference type="EC" id="2.1.1.107" evidence="15"/>
<dbReference type="Gene3D" id="3.40.1010.10">
    <property type="entry name" value="Cobalt-precorrin-4 Transmethylase, Domain 1"/>
    <property type="match status" value="1"/>
</dbReference>
<dbReference type="InterPro" id="IPR000878">
    <property type="entry name" value="4pyrrol_Mease"/>
</dbReference>
<evidence type="ECO:0000313" key="15">
    <source>
        <dbReference type="EMBL" id="MBR7831375.1"/>
    </source>
</evidence>
<evidence type="ECO:0000256" key="13">
    <source>
        <dbReference type="SAM" id="MobiDB-lite"/>
    </source>
</evidence>
<keyword evidence="2" id="KW-0169">Cobalamin biosynthesis</keyword>
<keyword evidence="9" id="KW-0627">Porphyrin biosynthesis</keyword>
<evidence type="ECO:0000256" key="11">
    <source>
        <dbReference type="ARBA" id="ARBA00047561"/>
    </source>
</evidence>
<keyword evidence="4 15" id="KW-0808">Transferase</keyword>
<dbReference type="GO" id="GO:0051266">
    <property type="term" value="F:sirohydrochlorin ferrochelatase activity"/>
    <property type="evidence" value="ECO:0007669"/>
    <property type="project" value="InterPro"/>
</dbReference>
<evidence type="ECO:0000259" key="14">
    <source>
        <dbReference type="Pfam" id="PF00590"/>
    </source>
</evidence>
<dbReference type="RefSeq" id="WP_212522485.1">
    <property type="nucleotide sequence ID" value="NZ_JAGSOH010000226.1"/>
</dbReference>
<dbReference type="GO" id="GO:0032259">
    <property type="term" value="P:methylation"/>
    <property type="evidence" value="ECO:0007669"/>
    <property type="project" value="UniProtKB-KW"/>
</dbReference>
<dbReference type="AlphaFoldDB" id="A0A941IK19"/>
<dbReference type="GO" id="GO:0009236">
    <property type="term" value="P:cobalamin biosynthetic process"/>
    <property type="evidence" value="ECO:0007669"/>
    <property type="project" value="UniProtKB-KW"/>
</dbReference>
<dbReference type="InterPro" id="IPR050161">
    <property type="entry name" value="Siro_Cobalamin_biosynth"/>
</dbReference>
<dbReference type="Gene3D" id="3.40.50.720">
    <property type="entry name" value="NAD(P)-binding Rossmann-like Domain"/>
    <property type="match status" value="1"/>
</dbReference>
<evidence type="ECO:0000256" key="1">
    <source>
        <dbReference type="ARBA" id="ARBA00005010"/>
    </source>
</evidence>
<dbReference type="PANTHER" id="PTHR45790:SF3">
    <property type="entry name" value="S-ADENOSYL-L-METHIONINE-DEPENDENT UROPORPHYRINOGEN III METHYLTRANSFERASE, CHLOROPLASTIC"/>
    <property type="match status" value="1"/>
</dbReference>
<dbReference type="GO" id="GO:0051287">
    <property type="term" value="F:NAD binding"/>
    <property type="evidence" value="ECO:0007669"/>
    <property type="project" value="InterPro"/>
</dbReference>
<dbReference type="Gene3D" id="3.30.950.10">
    <property type="entry name" value="Methyltransferase, Cobalt-precorrin-4 Transmethylase, Domain 2"/>
    <property type="match status" value="1"/>
</dbReference>
<reference evidence="15" key="1">
    <citation type="submission" date="2021-04" db="EMBL/GenBank/DDBJ databases">
        <title>Genome based classification of Actinospica acidithermotolerans sp. nov., an actinobacterium isolated from an Indonesian hot spring.</title>
        <authorList>
            <person name="Kusuma A.B."/>
            <person name="Putra K.E."/>
            <person name="Nafisah S."/>
            <person name="Loh J."/>
            <person name="Nouioui I."/>
            <person name="Goodfellow M."/>
        </authorList>
    </citation>
    <scope>NUCLEOTIDE SEQUENCE</scope>
    <source>
        <strain evidence="15">MGRD01-02</strain>
    </source>
</reference>
<dbReference type="PANTHER" id="PTHR45790">
    <property type="entry name" value="SIROHEME SYNTHASE-RELATED"/>
    <property type="match status" value="1"/>
</dbReference>
<evidence type="ECO:0000313" key="16">
    <source>
        <dbReference type="Proteomes" id="UP000676325"/>
    </source>
</evidence>
<dbReference type="InterPro" id="IPR035996">
    <property type="entry name" value="4pyrrol_Methylase_sf"/>
</dbReference>
<dbReference type="FunFam" id="3.40.1010.10:FF:000003">
    <property type="entry name" value="Putative Uroporphyrinogen-III C-methyltransferase"/>
    <property type="match status" value="1"/>
</dbReference>
<dbReference type="SUPFAM" id="SSF53790">
    <property type="entry name" value="Tetrapyrrole methylase"/>
    <property type="match status" value="1"/>
</dbReference>
<feature type="region of interest" description="Disordered" evidence="13">
    <location>
        <begin position="1"/>
        <end position="20"/>
    </location>
</feature>
<feature type="active site" description="Proton donor" evidence="12">
    <location>
        <position position="237"/>
    </location>
</feature>
<dbReference type="CDD" id="cd11642">
    <property type="entry name" value="SUMT"/>
    <property type="match status" value="1"/>
</dbReference>
<keyword evidence="7" id="KW-0520">NAD</keyword>
<gene>
    <name evidence="15" type="primary">cobA</name>
    <name evidence="15" type="ORF">KDK95_34035</name>
</gene>
<evidence type="ECO:0000256" key="12">
    <source>
        <dbReference type="PIRSR" id="PIRSR036426-1"/>
    </source>
</evidence>
<feature type="domain" description="Tetrapyrrole methylase" evidence="14">
    <location>
        <begin position="185"/>
        <end position="396"/>
    </location>
</feature>
<dbReference type="Proteomes" id="UP000676325">
    <property type="component" value="Unassembled WGS sequence"/>
</dbReference>
<keyword evidence="3 15" id="KW-0489">Methyltransferase</keyword>
<proteinExistence type="predicted"/>
<sequence>MEEALVVSTAETPSDPRPEAPEVYPLGLRLSGRRVVVVGGGAVAARRVAGLLHAGARVQVVSPAVTAAVEGYITAGHVDWAERPYQPGDLAGAWYAVAATDDHAVNEAVAAEAEHARVFCSRADDAVASTAWTPAVGTHAGVTVSVLGADTADPRRSSAVRDAVVEGLREGTLAAPRFRGRAPGVALVGGGPGDPDLITVRGRRLLAEADVVVADRLAPLGLLDELPADVEIVDASKIPYGRSMPQEEINRVLVERAKAGKFVVRLKGGDPFVFGRGQEEIVACAEAGVAVTVVPGLTSAVSVPGLAGVPVTHRGVAHEFTVVSGHVAPDHPKSLVDWAALARLRGTLVMLMAVERLGPIGDALLAGGKDPRTPVVVVQDGSRPGERVLRTCLETMAADVAAAGIAPPAIVVLGPVAAL</sequence>
<dbReference type="InterPro" id="IPR006367">
    <property type="entry name" value="Sirohaem_synthase_N"/>
</dbReference>
<comment type="pathway">
    <text evidence="1">Porphyrin-containing compound metabolism; siroheme biosynthesis; sirohydrochlorin from precorrin-2: step 1/1.</text>
</comment>
<dbReference type="Pfam" id="PF13241">
    <property type="entry name" value="NAD_binding_7"/>
    <property type="match status" value="1"/>
</dbReference>
<keyword evidence="5" id="KW-0949">S-adenosyl-L-methionine</keyword>
<keyword evidence="10" id="KW-0511">Multifunctional enzyme</keyword>
<dbReference type="NCBIfam" id="TIGR01470">
    <property type="entry name" value="cysG_Nterm"/>
    <property type="match status" value="1"/>
</dbReference>
<dbReference type="GO" id="GO:0043115">
    <property type="term" value="F:precorrin-2 dehydrogenase activity"/>
    <property type="evidence" value="ECO:0007669"/>
    <property type="project" value="UniProtKB-EC"/>
</dbReference>
<evidence type="ECO:0000256" key="9">
    <source>
        <dbReference type="ARBA" id="ARBA00023244"/>
    </source>
</evidence>
<feature type="active site" description="Proton acceptor" evidence="12">
    <location>
        <position position="215"/>
    </location>
</feature>
<evidence type="ECO:0000256" key="3">
    <source>
        <dbReference type="ARBA" id="ARBA00022603"/>
    </source>
</evidence>
<evidence type="ECO:0000256" key="5">
    <source>
        <dbReference type="ARBA" id="ARBA00022691"/>
    </source>
</evidence>
<dbReference type="EMBL" id="JAGSOH010000226">
    <property type="protein sequence ID" value="MBR7831375.1"/>
    <property type="molecule type" value="Genomic_DNA"/>
</dbReference>
<evidence type="ECO:0000256" key="7">
    <source>
        <dbReference type="ARBA" id="ARBA00023027"/>
    </source>
</evidence>
<comment type="catalytic activity">
    <reaction evidence="11">
        <text>precorrin-2 + NAD(+) = sirohydrochlorin + NADH + 2 H(+)</text>
        <dbReference type="Rhea" id="RHEA:15613"/>
        <dbReference type="ChEBI" id="CHEBI:15378"/>
        <dbReference type="ChEBI" id="CHEBI:57540"/>
        <dbReference type="ChEBI" id="CHEBI:57945"/>
        <dbReference type="ChEBI" id="CHEBI:58351"/>
        <dbReference type="ChEBI" id="CHEBI:58827"/>
        <dbReference type="EC" id="1.3.1.76"/>
    </reaction>
</comment>
<organism evidence="15 16">
    <name type="scientific">Actinospica acidithermotolerans</name>
    <dbReference type="NCBI Taxonomy" id="2828514"/>
    <lineage>
        <taxon>Bacteria</taxon>
        <taxon>Bacillati</taxon>
        <taxon>Actinomycetota</taxon>
        <taxon>Actinomycetes</taxon>
        <taxon>Catenulisporales</taxon>
        <taxon>Actinospicaceae</taxon>
        <taxon>Actinospica</taxon>
    </lineage>
</organism>
<name>A0A941IK19_9ACTN</name>
<evidence type="ECO:0000256" key="6">
    <source>
        <dbReference type="ARBA" id="ARBA00023002"/>
    </source>
</evidence>
<dbReference type="InterPro" id="IPR012409">
    <property type="entry name" value="Sirohaem_synth"/>
</dbReference>
<dbReference type="Pfam" id="PF00590">
    <property type="entry name" value="TP_methylase"/>
    <property type="match status" value="1"/>
</dbReference>
<evidence type="ECO:0000256" key="2">
    <source>
        <dbReference type="ARBA" id="ARBA00022573"/>
    </source>
</evidence>
<dbReference type="InterPro" id="IPR036291">
    <property type="entry name" value="NAD(P)-bd_dom_sf"/>
</dbReference>
<comment type="caution">
    <text evidence="15">The sequence shown here is derived from an EMBL/GenBank/DDBJ whole genome shotgun (WGS) entry which is preliminary data.</text>
</comment>
<dbReference type="NCBIfam" id="TIGR01469">
    <property type="entry name" value="cobA_cysG_Cterm"/>
    <property type="match status" value="1"/>
</dbReference>
<dbReference type="NCBIfam" id="NF004790">
    <property type="entry name" value="PRK06136.1"/>
    <property type="match status" value="1"/>
</dbReference>
<evidence type="ECO:0000256" key="10">
    <source>
        <dbReference type="ARBA" id="ARBA00023268"/>
    </source>
</evidence>
<dbReference type="InterPro" id="IPR014776">
    <property type="entry name" value="4pyrrole_Mease_sub2"/>
</dbReference>
<protein>
    <submittedName>
        <fullName evidence="15">Uroporphyrinogen-III C-methyltransferase</fullName>
        <ecNumber evidence="15">2.1.1.107</ecNumber>
    </submittedName>
</protein>
<dbReference type="PIRSF" id="PIRSF036426">
    <property type="entry name" value="Sirohaem_synth"/>
    <property type="match status" value="1"/>
</dbReference>
<dbReference type="GO" id="GO:0019354">
    <property type="term" value="P:siroheme biosynthetic process"/>
    <property type="evidence" value="ECO:0007669"/>
    <property type="project" value="InterPro"/>
</dbReference>
<evidence type="ECO:0000256" key="8">
    <source>
        <dbReference type="ARBA" id="ARBA00023239"/>
    </source>
</evidence>